<dbReference type="Gene3D" id="3.90.1200.10">
    <property type="match status" value="1"/>
</dbReference>
<evidence type="ECO:0000313" key="3">
    <source>
        <dbReference type="Proteomes" id="UP000619534"/>
    </source>
</evidence>
<dbReference type="PIRSF" id="PIRSF006221">
    <property type="entry name" value="Ketosamine-3-kinase"/>
    <property type="match status" value="1"/>
</dbReference>
<dbReference type="SUPFAM" id="SSF56112">
    <property type="entry name" value="Protein kinase-like (PK-like)"/>
    <property type="match status" value="1"/>
</dbReference>
<dbReference type="PANTHER" id="PTHR12149:SF8">
    <property type="entry name" value="PROTEIN-RIBULOSAMINE 3-KINASE"/>
    <property type="match status" value="1"/>
</dbReference>
<sequence>MRELIQAALAKAGDNQEINTFKKISGGDINEAFQVTTSENSYFIKANQQVPRHFFQMEVKGLELIRGTETIPAPTVYHYDLPENGGPGVMVMEWIHGTRKDDTGKRLGRQLAAMHQSQHDYYGLDGDTFVGTLTQPNGWYEDWPSYYREKRLLPQMKLADSQGLLHAGRRKRLEQLITKLDEWLPKQPGASLLHGDLWGGNWMAGPGGQPYLIDPSVLYGDRSFELAFTELFGGFPEGFYEAYNEVYPLPDSYADQKELYQLFYLIVHLNLFGESYGPSVDRVLQHYIG</sequence>
<dbReference type="RefSeq" id="WP_062442623.1">
    <property type="nucleotide sequence ID" value="NZ_BMCJ01000011.1"/>
</dbReference>
<dbReference type="GO" id="GO:0016301">
    <property type="term" value="F:kinase activity"/>
    <property type="evidence" value="ECO:0007669"/>
    <property type="project" value="UniProtKB-KW"/>
</dbReference>
<evidence type="ECO:0000256" key="1">
    <source>
        <dbReference type="PIRNR" id="PIRNR006221"/>
    </source>
</evidence>
<dbReference type="EMBL" id="BMCJ01000011">
    <property type="protein sequence ID" value="GGD03817.1"/>
    <property type="molecule type" value="Genomic_DNA"/>
</dbReference>
<protein>
    <submittedName>
        <fullName evidence="2">Fructosamine kinase</fullName>
    </submittedName>
</protein>
<keyword evidence="1 2" id="KW-0418">Kinase</keyword>
<dbReference type="InterPro" id="IPR016477">
    <property type="entry name" value="Fructo-/Ketosamine-3-kinase"/>
</dbReference>
<dbReference type="InterPro" id="IPR011009">
    <property type="entry name" value="Kinase-like_dom_sf"/>
</dbReference>
<comment type="caution">
    <text evidence="2">The sequence shown here is derived from an EMBL/GenBank/DDBJ whole genome shotgun (WGS) entry which is preliminary data.</text>
</comment>
<dbReference type="Proteomes" id="UP000619534">
    <property type="component" value="Unassembled WGS sequence"/>
</dbReference>
<dbReference type="Pfam" id="PF03881">
    <property type="entry name" value="Fructosamin_kin"/>
    <property type="match status" value="1"/>
</dbReference>
<proteinExistence type="inferred from homology"/>
<accession>A0ABQ1PV40</accession>
<comment type="similarity">
    <text evidence="1">Belongs to the fructosamine kinase family.</text>
</comment>
<keyword evidence="1" id="KW-0808">Transferase</keyword>
<name>A0ABQ1PV40_9BACI</name>
<reference evidence="3" key="1">
    <citation type="journal article" date="2019" name="Int. J. Syst. Evol. Microbiol.">
        <title>The Global Catalogue of Microorganisms (GCM) 10K type strain sequencing project: providing services to taxonomists for standard genome sequencing and annotation.</title>
        <authorList>
            <consortium name="The Broad Institute Genomics Platform"/>
            <consortium name="The Broad Institute Genome Sequencing Center for Infectious Disease"/>
            <person name="Wu L."/>
            <person name="Ma J."/>
        </authorList>
    </citation>
    <scope>NUCLEOTIDE SEQUENCE [LARGE SCALE GENOMIC DNA]</scope>
    <source>
        <strain evidence="3">CCM 7282</strain>
    </source>
</reference>
<dbReference type="Gene3D" id="3.30.200.20">
    <property type="entry name" value="Phosphorylase Kinase, domain 1"/>
    <property type="match status" value="1"/>
</dbReference>
<gene>
    <name evidence="2" type="ORF">GCM10007216_38080</name>
</gene>
<organism evidence="2 3">
    <name type="scientific">Thalassobacillus devorans</name>
    <dbReference type="NCBI Taxonomy" id="279813"/>
    <lineage>
        <taxon>Bacteria</taxon>
        <taxon>Bacillati</taxon>
        <taxon>Bacillota</taxon>
        <taxon>Bacilli</taxon>
        <taxon>Bacillales</taxon>
        <taxon>Bacillaceae</taxon>
        <taxon>Thalassobacillus</taxon>
    </lineage>
</organism>
<keyword evidence="3" id="KW-1185">Reference proteome</keyword>
<evidence type="ECO:0000313" key="2">
    <source>
        <dbReference type="EMBL" id="GGD03817.1"/>
    </source>
</evidence>
<dbReference type="PANTHER" id="PTHR12149">
    <property type="entry name" value="FRUCTOSAMINE 3 KINASE-RELATED PROTEIN"/>
    <property type="match status" value="1"/>
</dbReference>